<proteinExistence type="predicted"/>
<gene>
    <name evidence="1" type="ORF">mv_R1016</name>
</gene>
<organism evidence="1">
    <name type="scientific">Moumouvirus sp. 'Monve'</name>
    <dbReference type="NCBI Taxonomy" id="1128131"/>
    <lineage>
        <taxon>Viruses</taxon>
        <taxon>Varidnaviria</taxon>
        <taxon>Bamfordvirae</taxon>
        <taxon>Nucleocytoviricota</taxon>
        <taxon>Megaviricetes</taxon>
        <taxon>Imitervirales</taxon>
        <taxon>Mimiviridae</taxon>
        <taxon>Megamimivirinae</taxon>
        <taxon>Moumouvirus</taxon>
    </lineage>
</organism>
<accession>H2EFF3</accession>
<name>H2EFF3_9VIRU</name>
<protein>
    <submittedName>
        <fullName evidence="1">Uncharacterized protein</fullName>
    </submittedName>
</protein>
<sequence length="18" mass="2202">MRLFNKIEKNIVRIAQDI</sequence>
<dbReference type="EMBL" id="JN885999">
    <property type="protein sequence ID" value="AEX63218.1"/>
    <property type="molecule type" value="Genomic_DNA"/>
</dbReference>
<reference evidence="1" key="1">
    <citation type="submission" date="2011-10" db="EMBL/GenBank/DDBJ databases">
        <title>Provirophages and transpovirons: unique mobilome of giant viruses.</title>
        <authorList>
            <person name="Desnues C."/>
            <person name="LaScola B."/>
            <person name="Yutin N."/>
            <person name="Fournous G."/>
            <person name="Koonin E."/>
            <person name="Raoult D."/>
        </authorList>
    </citation>
    <scope>NUCLEOTIDE SEQUENCE</scope>
    <source>
        <strain evidence="1">Mv13-mv</strain>
    </source>
</reference>
<evidence type="ECO:0000313" key="1">
    <source>
        <dbReference type="EMBL" id="AEX63218.1"/>
    </source>
</evidence>